<dbReference type="SUPFAM" id="SSF46689">
    <property type="entry name" value="Homeodomain-like"/>
    <property type="match status" value="1"/>
</dbReference>
<dbReference type="KEGG" id="cput:CONPUDRAFT_52866"/>
<name>A0A5M3MV44_CONPW</name>
<evidence type="ECO:0000259" key="3">
    <source>
        <dbReference type="PROSITE" id="PS51253"/>
    </source>
</evidence>
<evidence type="ECO:0000256" key="1">
    <source>
        <dbReference type="ARBA" id="ARBA00023125"/>
    </source>
</evidence>
<dbReference type="Gene3D" id="1.10.10.60">
    <property type="entry name" value="Homeodomain-like"/>
    <property type="match status" value="1"/>
</dbReference>
<dbReference type="EMBL" id="JH711576">
    <property type="protein sequence ID" value="EIW82986.1"/>
    <property type="molecule type" value="Genomic_DNA"/>
</dbReference>
<keyword evidence="5" id="KW-1185">Reference proteome</keyword>
<feature type="domain" description="HTH CENPB-type" evidence="3">
    <location>
        <begin position="1"/>
        <end position="51"/>
    </location>
</feature>
<dbReference type="PANTHER" id="PTHR19303">
    <property type="entry name" value="TRANSPOSON"/>
    <property type="match status" value="1"/>
</dbReference>
<proteinExistence type="predicted"/>
<comment type="caution">
    <text evidence="4">The sequence shown here is derived from an EMBL/GenBank/DDBJ whole genome shotgun (WGS) entry which is preliminary data.</text>
</comment>
<dbReference type="InterPro" id="IPR006600">
    <property type="entry name" value="HTH_CenpB_DNA-bd_dom"/>
</dbReference>
<evidence type="ECO:0000313" key="4">
    <source>
        <dbReference type="EMBL" id="EIW82986.1"/>
    </source>
</evidence>
<dbReference type="InterPro" id="IPR004875">
    <property type="entry name" value="DDE_SF_endonuclease_dom"/>
</dbReference>
<protein>
    <submittedName>
        <fullName evidence="4">DDE-domain-containing protein</fullName>
    </submittedName>
</protein>
<feature type="region of interest" description="Disordered" evidence="2">
    <location>
        <begin position="335"/>
        <end position="356"/>
    </location>
</feature>
<dbReference type="OMA" id="ESHIMME"/>
<dbReference type="Proteomes" id="UP000053558">
    <property type="component" value="Unassembled WGS sequence"/>
</dbReference>
<dbReference type="GeneID" id="19207541"/>
<keyword evidence="1" id="KW-0238">DNA-binding</keyword>
<accession>A0A5M3MV44</accession>
<organism evidence="4 5">
    <name type="scientific">Coniophora puteana (strain RWD-64-598)</name>
    <name type="common">Brown rot fungus</name>
    <dbReference type="NCBI Taxonomy" id="741705"/>
    <lineage>
        <taxon>Eukaryota</taxon>
        <taxon>Fungi</taxon>
        <taxon>Dikarya</taxon>
        <taxon>Basidiomycota</taxon>
        <taxon>Agaricomycotina</taxon>
        <taxon>Agaricomycetes</taxon>
        <taxon>Agaricomycetidae</taxon>
        <taxon>Boletales</taxon>
        <taxon>Coniophorineae</taxon>
        <taxon>Coniophoraceae</taxon>
        <taxon>Coniophora</taxon>
    </lineage>
</organism>
<dbReference type="Pfam" id="PF03184">
    <property type="entry name" value="DDE_1"/>
    <property type="match status" value="1"/>
</dbReference>
<dbReference type="GO" id="GO:0005634">
    <property type="term" value="C:nucleus"/>
    <property type="evidence" value="ECO:0007669"/>
    <property type="project" value="TreeGrafter"/>
</dbReference>
<dbReference type="PROSITE" id="PS51253">
    <property type="entry name" value="HTH_CENPB"/>
    <property type="match status" value="1"/>
</dbReference>
<dbReference type="OrthoDB" id="162969at2759"/>
<dbReference type="AlphaFoldDB" id="A0A5M3MV44"/>
<reference evidence="5" key="1">
    <citation type="journal article" date="2012" name="Science">
        <title>The Paleozoic origin of enzymatic lignin decomposition reconstructed from 31 fungal genomes.</title>
        <authorList>
            <person name="Floudas D."/>
            <person name="Binder M."/>
            <person name="Riley R."/>
            <person name="Barry K."/>
            <person name="Blanchette R.A."/>
            <person name="Henrissat B."/>
            <person name="Martinez A.T."/>
            <person name="Otillar R."/>
            <person name="Spatafora J.W."/>
            <person name="Yadav J.S."/>
            <person name="Aerts A."/>
            <person name="Benoit I."/>
            <person name="Boyd A."/>
            <person name="Carlson A."/>
            <person name="Copeland A."/>
            <person name="Coutinho P.M."/>
            <person name="de Vries R.P."/>
            <person name="Ferreira P."/>
            <person name="Findley K."/>
            <person name="Foster B."/>
            <person name="Gaskell J."/>
            <person name="Glotzer D."/>
            <person name="Gorecki P."/>
            <person name="Heitman J."/>
            <person name="Hesse C."/>
            <person name="Hori C."/>
            <person name="Igarashi K."/>
            <person name="Jurgens J.A."/>
            <person name="Kallen N."/>
            <person name="Kersten P."/>
            <person name="Kohler A."/>
            <person name="Kuees U."/>
            <person name="Kumar T.K.A."/>
            <person name="Kuo A."/>
            <person name="LaButti K."/>
            <person name="Larrondo L.F."/>
            <person name="Lindquist E."/>
            <person name="Ling A."/>
            <person name="Lombard V."/>
            <person name="Lucas S."/>
            <person name="Lundell T."/>
            <person name="Martin R."/>
            <person name="McLaughlin D.J."/>
            <person name="Morgenstern I."/>
            <person name="Morin E."/>
            <person name="Murat C."/>
            <person name="Nagy L.G."/>
            <person name="Nolan M."/>
            <person name="Ohm R.A."/>
            <person name="Patyshakuliyeva A."/>
            <person name="Rokas A."/>
            <person name="Ruiz-Duenas F.J."/>
            <person name="Sabat G."/>
            <person name="Salamov A."/>
            <person name="Samejima M."/>
            <person name="Schmutz J."/>
            <person name="Slot J.C."/>
            <person name="St John F."/>
            <person name="Stenlid J."/>
            <person name="Sun H."/>
            <person name="Sun S."/>
            <person name="Syed K."/>
            <person name="Tsang A."/>
            <person name="Wiebenga A."/>
            <person name="Young D."/>
            <person name="Pisabarro A."/>
            <person name="Eastwood D.C."/>
            <person name="Martin F."/>
            <person name="Cullen D."/>
            <person name="Grigoriev I.V."/>
            <person name="Hibbett D.S."/>
        </authorList>
    </citation>
    <scope>NUCLEOTIDE SEQUENCE [LARGE SCALE GENOMIC DNA]</scope>
    <source>
        <strain evidence="5">RWD-64-598 SS2</strain>
    </source>
</reference>
<dbReference type="GO" id="GO:0003677">
    <property type="term" value="F:DNA binding"/>
    <property type="evidence" value="ECO:0007669"/>
    <property type="project" value="UniProtKB-KW"/>
</dbReference>
<evidence type="ECO:0000256" key="2">
    <source>
        <dbReference type="SAM" id="MobiDB-lite"/>
    </source>
</evidence>
<dbReference type="PANTHER" id="PTHR19303:SF73">
    <property type="entry name" value="PROTEIN PDC2"/>
    <property type="match status" value="1"/>
</dbReference>
<dbReference type="InterPro" id="IPR050863">
    <property type="entry name" value="CenT-Element_Derived"/>
</dbReference>
<dbReference type="RefSeq" id="XP_007766370.1">
    <property type="nucleotide sequence ID" value="XM_007768180.1"/>
</dbReference>
<evidence type="ECO:0000313" key="5">
    <source>
        <dbReference type="Proteomes" id="UP000053558"/>
    </source>
</evidence>
<gene>
    <name evidence="4" type="ORF">CONPUDRAFT_52866</name>
</gene>
<sequence>MTNNILITREVIRQKWHFFAAELGIPEEDWLTLSPGWLTKYKARMGLKEYKRHSEAASADVETVEREQRHMKGVKLRLTYALTANADGTDKLQPLVIGKYRQPRAFNKKSAAAHGFLYRHNPKVWMTTVLYQEWIRDWNEELRRKGRHVLLLQDNFSGHAVPAGLTNIRVENFEPNLTSHVQPNNQGIIRCFKAHYRAAYIERAIARYDQGITPSSIYDINQLQAMRLADIDWWQVNTTTLRNCWKKAQILPEFTSPTRSQPSVPVSSLLDGDADPLLHAKKVVEVALDALQATGTLQRVNRMDLTELLNPEVEQGLASRMSDAEIVEMVMVESRGGEESVGAEGARDEDDEDGPIELPPTCKEVLEATAVIGRCLDNMDSMLAQKLEVMLASLTRQMRVEASQQLETSKITDFFTRSSSE</sequence>
<dbReference type="Pfam" id="PF03221">
    <property type="entry name" value="HTH_Tnp_Tc5"/>
    <property type="match status" value="1"/>
</dbReference>
<dbReference type="InterPro" id="IPR009057">
    <property type="entry name" value="Homeodomain-like_sf"/>
</dbReference>